<organism evidence="3 4">
    <name type="scientific">Palleronia sediminis</name>
    <dbReference type="NCBI Taxonomy" id="2547833"/>
    <lineage>
        <taxon>Bacteria</taxon>
        <taxon>Pseudomonadati</taxon>
        <taxon>Pseudomonadota</taxon>
        <taxon>Alphaproteobacteria</taxon>
        <taxon>Rhodobacterales</taxon>
        <taxon>Roseobacteraceae</taxon>
        <taxon>Palleronia</taxon>
    </lineage>
</organism>
<dbReference type="InterPro" id="IPR023614">
    <property type="entry name" value="Porin_dom_sf"/>
</dbReference>
<dbReference type="OrthoDB" id="7326315at2"/>
<evidence type="ECO:0000259" key="2">
    <source>
        <dbReference type="Pfam" id="PF13609"/>
    </source>
</evidence>
<dbReference type="Gene3D" id="2.40.160.10">
    <property type="entry name" value="Porin"/>
    <property type="match status" value="1"/>
</dbReference>
<feature type="signal peptide" evidence="1">
    <location>
        <begin position="1"/>
        <end position="24"/>
    </location>
</feature>
<dbReference type="SUPFAM" id="SSF56935">
    <property type="entry name" value="Porins"/>
    <property type="match status" value="1"/>
</dbReference>
<keyword evidence="4" id="KW-1185">Reference proteome</keyword>
<protein>
    <submittedName>
        <fullName evidence="3">Porin</fullName>
    </submittedName>
</protein>
<dbReference type="Pfam" id="PF13609">
    <property type="entry name" value="Porin_4"/>
    <property type="match status" value="1"/>
</dbReference>
<sequence>MRESMKKLLIASTALVASTTFAMADVDLSGSAEMGVFGSDFDFDGVGGVIDEVLDQQGQFATDIDVIFSMSGQTDAGLTFGAEVAFEDDIAGGQATDDESDDGGAVVFVSGGFGTLTMGDTDGALDFVMQEAIIGGAIRDDHEHAGYNGNSLLDGFNGLDGQIARYEYTFGDFTVALSAELDDDDRANELLTGPFNGNQGPTYGIGGRYEGTFGATSFGVGLGYQVTDNDRGDDSEALGVSLGVQMDMGLQAILNYTDYDNVAKVFEAANGFPIGAAGIDNHWGIAVGYEFGAFLVAANYGKFDLDGGGDVDGYGLIGNYDLGGGAELQAGYGRSNFDNVGDQDTYSFGIAMSF</sequence>
<evidence type="ECO:0000313" key="3">
    <source>
        <dbReference type="EMBL" id="TDL78390.1"/>
    </source>
</evidence>
<gene>
    <name evidence="3" type="ORF">E2L08_10635</name>
</gene>
<feature type="domain" description="Porin" evidence="2">
    <location>
        <begin position="11"/>
        <end position="339"/>
    </location>
</feature>
<dbReference type="InterPro" id="IPR033900">
    <property type="entry name" value="Gram_neg_porin_domain"/>
</dbReference>
<dbReference type="EMBL" id="SNAA01000011">
    <property type="protein sequence ID" value="TDL78390.1"/>
    <property type="molecule type" value="Genomic_DNA"/>
</dbReference>
<evidence type="ECO:0000256" key="1">
    <source>
        <dbReference type="SAM" id="SignalP"/>
    </source>
</evidence>
<proteinExistence type="predicted"/>
<dbReference type="AlphaFoldDB" id="A0A4R6A465"/>
<comment type="caution">
    <text evidence="3">The sequence shown here is derived from an EMBL/GenBank/DDBJ whole genome shotgun (WGS) entry which is preliminary data.</text>
</comment>
<reference evidence="3 4" key="1">
    <citation type="submission" date="2019-03" db="EMBL/GenBank/DDBJ databases">
        <title>Primorskyibacter sp. SS33 isolated from sediments.</title>
        <authorList>
            <person name="Xunke S."/>
        </authorList>
    </citation>
    <scope>NUCLEOTIDE SEQUENCE [LARGE SCALE GENOMIC DNA]</scope>
    <source>
        <strain evidence="3 4">SS33</strain>
    </source>
</reference>
<dbReference type="GO" id="GO:0015288">
    <property type="term" value="F:porin activity"/>
    <property type="evidence" value="ECO:0007669"/>
    <property type="project" value="InterPro"/>
</dbReference>
<evidence type="ECO:0000313" key="4">
    <source>
        <dbReference type="Proteomes" id="UP000295701"/>
    </source>
</evidence>
<feature type="chain" id="PRO_5020202203" evidence="1">
    <location>
        <begin position="25"/>
        <end position="354"/>
    </location>
</feature>
<accession>A0A4R6A465</accession>
<dbReference type="Proteomes" id="UP000295701">
    <property type="component" value="Unassembled WGS sequence"/>
</dbReference>
<dbReference type="GO" id="GO:0016020">
    <property type="term" value="C:membrane"/>
    <property type="evidence" value="ECO:0007669"/>
    <property type="project" value="InterPro"/>
</dbReference>
<name>A0A4R6A465_9RHOB</name>
<keyword evidence="1" id="KW-0732">Signal</keyword>